<comment type="similarity">
    <text evidence="3 15">Belongs to the anthranilate synthase component I family.</text>
</comment>
<evidence type="ECO:0000256" key="11">
    <source>
        <dbReference type="ARBA" id="ARBA00023141"/>
    </source>
</evidence>
<evidence type="ECO:0000256" key="1">
    <source>
        <dbReference type="ARBA" id="ARBA00001946"/>
    </source>
</evidence>
<evidence type="ECO:0000259" key="17">
    <source>
        <dbReference type="Pfam" id="PF00425"/>
    </source>
</evidence>
<comment type="catalytic activity">
    <reaction evidence="14 15">
        <text>chorismate + L-glutamine = anthranilate + pyruvate + L-glutamate + H(+)</text>
        <dbReference type="Rhea" id="RHEA:21732"/>
        <dbReference type="ChEBI" id="CHEBI:15361"/>
        <dbReference type="ChEBI" id="CHEBI:15378"/>
        <dbReference type="ChEBI" id="CHEBI:16567"/>
        <dbReference type="ChEBI" id="CHEBI:29748"/>
        <dbReference type="ChEBI" id="CHEBI:29985"/>
        <dbReference type="ChEBI" id="CHEBI:58359"/>
        <dbReference type="EC" id="4.1.3.27"/>
    </reaction>
</comment>
<keyword evidence="9 15" id="KW-0822">Tryptophan biosynthesis</keyword>
<evidence type="ECO:0000256" key="12">
    <source>
        <dbReference type="ARBA" id="ARBA00023239"/>
    </source>
</evidence>
<keyword evidence="11 15" id="KW-0057">Aromatic amino acid biosynthesis</keyword>
<dbReference type="PANTHER" id="PTHR11236:SF46">
    <property type="entry name" value="ANTHRANILATE SYNTHASE COMPONENT 1"/>
    <property type="match status" value="1"/>
</dbReference>
<evidence type="ECO:0000256" key="7">
    <source>
        <dbReference type="ARBA" id="ARBA00022605"/>
    </source>
</evidence>
<dbReference type="InterPro" id="IPR019999">
    <property type="entry name" value="Anth_synth_I-like"/>
</dbReference>
<dbReference type="InterPro" id="IPR005256">
    <property type="entry name" value="Anth_synth_I_PabB"/>
</dbReference>
<organism evidence="19 20">
    <name type="scientific">Nesterenkonia rhizosphaerae</name>
    <dbReference type="NCBI Taxonomy" id="1348272"/>
    <lineage>
        <taxon>Bacteria</taxon>
        <taxon>Bacillati</taxon>
        <taxon>Actinomycetota</taxon>
        <taxon>Actinomycetes</taxon>
        <taxon>Micrococcales</taxon>
        <taxon>Micrococcaceae</taxon>
        <taxon>Nesterenkonia</taxon>
    </lineage>
</organism>
<protein>
    <recommendedName>
        <fullName evidence="6 15">Anthranilate synthase component 1</fullName>
        <ecNumber evidence="5 15">4.1.3.27</ecNumber>
    </recommendedName>
</protein>
<evidence type="ECO:0000256" key="14">
    <source>
        <dbReference type="ARBA" id="ARBA00047683"/>
    </source>
</evidence>
<evidence type="ECO:0000256" key="9">
    <source>
        <dbReference type="ARBA" id="ARBA00022822"/>
    </source>
</evidence>
<evidence type="ECO:0000256" key="4">
    <source>
        <dbReference type="ARBA" id="ARBA00011575"/>
    </source>
</evidence>
<feature type="compositionally biased region" description="Basic and acidic residues" evidence="16">
    <location>
        <begin position="547"/>
        <end position="557"/>
    </location>
</feature>
<dbReference type="InterPro" id="IPR015890">
    <property type="entry name" value="Chorismate_C"/>
</dbReference>
<reference evidence="20" key="1">
    <citation type="journal article" date="2019" name="Int. J. Syst. Evol. Microbiol.">
        <title>The Global Catalogue of Microorganisms (GCM) 10K type strain sequencing project: providing services to taxonomists for standard genome sequencing and annotation.</title>
        <authorList>
            <consortium name="The Broad Institute Genomics Platform"/>
            <consortium name="The Broad Institute Genome Sequencing Center for Infectious Disease"/>
            <person name="Wu L."/>
            <person name="Ma J."/>
        </authorList>
    </citation>
    <scope>NUCLEOTIDE SEQUENCE [LARGE SCALE GENOMIC DNA]</scope>
    <source>
        <strain evidence="20">JCM 19129</strain>
    </source>
</reference>
<feature type="domain" description="Chorismate-utilising enzyme C-terminal" evidence="17">
    <location>
        <begin position="250"/>
        <end position="513"/>
    </location>
</feature>
<dbReference type="Proteomes" id="UP001500368">
    <property type="component" value="Unassembled WGS sequence"/>
</dbReference>
<evidence type="ECO:0000256" key="8">
    <source>
        <dbReference type="ARBA" id="ARBA00022723"/>
    </source>
</evidence>
<dbReference type="EC" id="4.1.3.27" evidence="5 15"/>
<evidence type="ECO:0000256" key="10">
    <source>
        <dbReference type="ARBA" id="ARBA00022842"/>
    </source>
</evidence>
<keyword evidence="10 15" id="KW-0460">Magnesium</keyword>
<comment type="pathway">
    <text evidence="2 15">Amino-acid biosynthesis; L-tryptophan biosynthesis; L-tryptophan from chorismate: step 1/5.</text>
</comment>
<dbReference type="PANTHER" id="PTHR11236">
    <property type="entry name" value="AMINOBENZOATE/ANTHRANILATE SYNTHASE"/>
    <property type="match status" value="1"/>
</dbReference>
<comment type="caution">
    <text evidence="19">The sequence shown here is derived from an EMBL/GenBank/DDBJ whole genome shotgun (WGS) entry which is preliminary data.</text>
</comment>
<dbReference type="EMBL" id="BAABLW010000007">
    <property type="protein sequence ID" value="GAA4922757.1"/>
    <property type="molecule type" value="Genomic_DNA"/>
</dbReference>
<dbReference type="InterPro" id="IPR005801">
    <property type="entry name" value="ADC_synthase"/>
</dbReference>
<evidence type="ECO:0000256" key="16">
    <source>
        <dbReference type="SAM" id="MobiDB-lite"/>
    </source>
</evidence>
<dbReference type="Pfam" id="PF00425">
    <property type="entry name" value="Chorismate_bind"/>
    <property type="match status" value="1"/>
</dbReference>
<gene>
    <name evidence="15" type="primary">trpE</name>
    <name evidence="19" type="ORF">GCM10025790_19720</name>
</gene>
<evidence type="ECO:0000256" key="13">
    <source>
        <dbReference type="ARBA" id="ARBA00025634"/>
    </source>
</evidence>
<comment type="function">
    <text evidence="13 15">Part of a heterotetrameric complex that catalyzes the two-step biosynthesis of anthranilate, an intermediate in the biosynthesis of L-tryptophan. In the first step, the glutamine-binding beta subunit (TrpG) of anthranilate synthase (AS) provides the glutamine amidotransferase activity which generates ammonia as a substrate that, along with chorismate, is used in the second step, catalyzed by the large alpha subunit of AS (TrpE) to produce anthranilate. In the absence of TrpG, TrpE can synthesize anthranilate directly from chorismate and high concentrations of ammonia.</text>
</comment>
<keyword evidence="7 15" id="KW-0028">Amino-acid biosynthesis</keyword>
<feature type="region of interest" description="Disordered" evidence="16">
    <location>
        <begin position="532"/>
        <end position="571"/>
    </location>
</feature>
<sequence>MHQLGVVIPAQDQFLSLAKDHRVIPVSMRMLADSHTPLSIYRALATEADGTARPGSFLMESAAPGAAWDRHSFIGVNSLATLSEQDGRAHWIGQPPAGAPTEGTTAEVLRETLNFLTEGSATGRAFTEELPHLSSGLVGYAGWDVVRHWEKLPNPPADDLGLPEMAMNLVSDLAVHDNRDGTVTLIANAINRDGRETGAAEAYADAVARLETMRTQLAAPVQPGLALAQESWGEQVEQDLQEKVIHTWDQDEYLATLGKAKQAIIDGEVFQIVVSRRFEVATNVDALAVYRMLRLLNPSPYMYLMHFQTPDGEPYQLVGASPEALVTVEETTGGERVAVSHPIAGTRPRGATPAEDRELAEDLLADEKERAEHIMLVDLARNDLAKVCVPGSVEVTRFMAVEHFSHVMHLTSHVQGTVAPSSSAYDVLAATFPAGTLSGAPKPRALQLLDEWEPTRRGIYGGVVGYFDLSGRMDAAIAIRSAVLKDGRAYVQSGGGIVADSDDDAERQETVNKAAAPLRAVLAAARLQNVPDQTGFPAAGTSASGVKADDRRPRGERGSPAAGTSADRFQS</sequence>
<evidence type="ECO:0000313" key="19">
    <source>
        <dbReference type="EMBL" id="GAA4922757.1"/>
    </source>
</evidence>
<dbReference type="SUPFAM" id="SSF56322">
    <property type="entry name" value="ADC synthase"/>
    <property type="match status" value="1"/>
</dbReference>
<dbReference type="NCBIfam" id="TIGR00564">
    <property type="entry name" value="trpE_most"/>
    <property type="match status" value="1"/>
</dbReference>
<evidence type="ECO:0000256" key="15">
    <source>
        <dbReference type="RuleBase" id="RU364045"/>
    </source>
</evidence>
<evidence type="ECO:0000259" key="18">
    <source>
        <dbReference type="Pfam" id="PF04715"/>
    </source>
</evidence>
<comment type="cofactor">
    <cofactor evidence="1 15">
        <name>Mg(2+)</name>
        <dbReference type="ChEBI" id="CHEBI:18420"/>
    </cofactor>
</comment>
<keyword evidence="12 15" id="KW-0456">Lyase</keyword>
<comment type="subunit">
    <text evidence="4 15">Heterotetramer consisting of two non-identical subunits: a beta subunit (TrpG) and a large alpha subunit (TrpE).</text>
</comment>
<evidence type="ECO:0000256" key="5">
    <source>
        <dbReference type="ARBA" id="ARBA00012266"/>
    </source>
</evidence>
<dbReference type="PRINTS" id="PR00095">
    <property type="entry name" value="ANTSNTHASEI"/>
</dbReference>
<dbReference type="Gene3D" id="3.60.120.10">
    <property type="entry name" value="Anthranilate synthase"/>
    <property type="match status" value="1"/>
</dbReference>
<evidence type="ECO:0000256" key="3">
    <source>
        <dbReference type="ARBA" id="ARBA00009562"/>
    </source>
</evidence>
<keyword evidence="8 15" id="KW-0479">Metal-binding</keyword>
<proteinExistence type="inferred from homology"/>
<dbReference type="InterPro" id="IPR006805">
    <property type="entry name" value="Anth_synth_I_N"/>
</dbReference>
<dbReference type="RefSeq" id="WP_345478668.1">
    <property type="nucleotide sequence ID" value="NZ_BAABLW010000007.1"/>
</dbReference>
<name>A0ABP9G5I6_9MICC</name>
<accession>A0ABP9G5I6</accession>
<evidence type="ECO:0000256" key="6">
    <source>
        <dbReference type="ARBA" id="ARBA00020653"/>
    </source>
</evidence>
<dbReference type="Pfam" id="PF04715">
    <property type="entry name" value="Anth_synt_I_N"/>
    <property type="match status" value="1"/>
</dbReference>
<feature type="domain" description="Anthranilate synthase component I N-terminal" evidence="18">
    <location>
        <begin position="33"/>
        <end position="185"/>
    </location>
</feature>
<keyword evidence="20" id="KW-1185">Reference proteome</keyword>
<evidence type="ECO:0000256" key="2">
    <source>
        <dbReference type="ARBA" id="ARBA00004873"/>
    </source>
</evidence>
<evidence type="ECO:0000313" key="20">
    <source>
        <dbReference type="Proteomes" id="UP001500368"/>
    </source>
</evidence>